<sequence>MKTDFQHRHLLSIGECMVEFAPNGAGGYAMNFAGDTFNAAWYARRLLPGGFEVSYLTAVGRDDISAEMLAFMRDQGIDTSFVARDDERTVGLYVVQLQDGEPRFTYWRDRSAARRLAHDAAALSGLSAEMVIHFSGITLAILPPENRQRLLDSLAAARAAGATISFDTNMRPRLWRGNAELRYWTMRAADVADIVLPSFGEESQAFGDAHPEDTAERYAAAGAATVVVKNGAGPVLAVDGPVRLRLNPVPAVPVDSTAAGDSFAGAFLAALMQGKALDNAVRDAMSVAARVVQSRGALVPVGVD</sequence>
<dbReference type="GO" id="GO:0008673">
    <property type="term" value="F:2-dehydro-3-deoxygluconokinase activity"/>
    <property type="evidence" value="ECO:0007669"/>
    <property type="project" value="UniProtKB-EC"/>
</dbReference>
<evidence type="ECO:0000256" key="3">
    <source>
        <dbReference type="ARBA" id="ARBA00022777"/>
    </source>
</evidence>
<dbReference type="PROSITE" id="PS00584">
    <property type="entry name" value="PFKB_KINASES_2"/>
    <property type="match status" value="1"/>
</dbReference>
<dbReference type="Gene3D" id="3.40.1190.20">
    <property type="match status" value="1"/>
</dbReference>
<geneLocation type="plasmid" evidence="5">
    <name>2</name>
</geneLocation>
<dbReference type="EMBL" id="CP000391">
    <property type="protein sequence ID" value="ABG65523.1"/>
    <property type="molecule type" value="Genomic_DNA"/>
</dbReference>
<dbReference type="PANTHER" id="PTHR43085">
    <property type="entry name" value="HEXOKINASE FAMILY MEMBER"/>
    <property type="match status" value="1"/>
</dbReference>
<reference evidence="5" key="1">
    <citation type="submission" date="2006-06" db="EMBL/GenBank/DDBJ databases">
        <title>Complete sequence of Plasmid 2 of Chelativorans sp. BNC1.</title>
        <authorList>
            <consortium name="US DOE Joint Genome Institute"/>
            <person name="Copeland A."/>
            <person name="Lucas S."/>
            <person name="Lapidus A."/>
            <person name="Barry K."/>
            <person name="Detter J.C."/>
            <person name="Glavina del Rio T."/>
            <person name="Hammon N."/>
            <person name="Israni S."/>
            <person name="Dalin E."/>
            <person name="Tice H."/>
            <person name="Pitluck S."/>
            <person name="Chertkov O."/>
            <person name="Brettin T."/>
            <person name="Bruce D."/>
            <person name="Han C."/>
            <person name="Tapia R."/>
            <person name="Gilna P."/>
            <person name="Schmutz J."/>
            <person name="Larimer F."/>
            <person name="Land M."/>
            <person name="Hauser L."/>
            <person name="Kyrpides N."/>
            <person name="Mikhailova N."/>
            <person name="Richardson P."/>
        </authorList>
    </citation>
    <scope>NUCLEOTIDE SEQUENCE</scope>
    <source>
        <strain evidence="5">BNC1</strain>
        <plasmid evidence="5">2</plasmid>
    </source>
</reference>
<keyword evidence="2 5" id="KW-0808">Transferase</keyword>
<feature type="domain" description="Carbohydrate kinase PfkB" evidence="4">
    <location>
        <begin position="9"/>
        <end position="298"/>
    </location>
</feature>
<protein>
    <submittedName>
        <fullName evidence="5">2-keto-3-deoxygluconate kinase</fullName>
        <ecNumber evidence="5">2.7.1.45</ecNumber>
    </submittedName>
</protein>
<dbReference type="HOGENOM" id="CLU_027634_8_0_5"/>
<dbReference type="InterPro" id="IPR011611">
    <property type="entry name" value="PfkB_dom"/>
</dbReference>
<proteinExistence type="inferred from homology"/>
<gene>
    <name evidence="5" type="ordered locus">Meso_4495</name>
</gene>
<dbReference type="GO" id="GO:0042840">
    <property type="term" value="P:D-glucuronate catabolic process"/>
    <property type="evidence" value="ECO:0007669"/>
    <property type="project" value="TreeGrafter"/>
</dbReference>
<dbReference type="GO" id="GO:0005829">
    <property type="term" value="C:cytosol"/>
    <property type="evidence" value="ECO:0007669"/>
    <property type="project" value="TreeGrafter"/>
</dbReference>
<dbReference type="InterPro" id="IPR050306">
    <property type="entry name" value="PfkB_Carbo_kinase"/>
</dbReference>
<keyword evidence="3 5" id="KW-0418">Kinase</keyword>
<dbReference type="InterPro" id="IPR002173">
    <property type="entry name" value="Carboh/pur_kinase_PfkB_CS"/>
</dbReference>
<dbReference type="GO" id="GO:0019698">
    <property type="term" value="P:D-galacturonate catabolic process"/>
    <property type="evidence" value="ECO:0007669"/>
    <property type="project" value="TreeGrafter"/>
</dbReference>
<dbReference type="KEGG" id="mes:Meso_4495"/>
<keyword evidence="5" id="KW-0614">Plasmid</keyword>
<dbReference type="AlphaFoldDB" id="Q11AQ2"/>
<name>Q11AQ2_CHESB</name>
<organism evidence="5">
    <name type="scientific">Chelativorans sp. (strain BNC1)</name>
    <dbReference type="NCBI Taxonomy" id="266779"/>
    <lineage>
        <taxon>Bacteria</taxon>
        <taxon>Pseudomonadati</taxon>
        <taxon>Pseudomonadota</taxon>
        <taxon>Alphaproteobacteria</taxon>
        <taxon>Hyphomicrobiales</taxon>
        <taxon>Phyllobacteriaceae</taxon>
        <taxon>Chelativorans</taxon>
    </lineage>
</organism>
<dbReference type="SUPFAM" id="SSF53613">
    <property type="entry name" value="Ribokinase-like"/>
    <property type="match status" value="1"/>
</dbReference>
<evidence type="ECO:0000256" key="2">
    <source>
        <dbReference type="ARBA" id="ARBA00022679"/>
    </source>
</evidence>
<dbReference type="EC" id="2.7.1.45" evidence="5"/>
<dbReference type="PANTHER" id="PTHR43085:SF15">
    <property type="entry name" value="2-DEHYDRO-3-DEOXYGLUCONOKINASE"/>
    <property type="match status" value="1"/>
</dbReference>
<dbReference type="OrthoDB" id="9776822at2"/>
<dbReference type="eggNOG" id="COG0524">
    <property type="taxonomic scope" value="Bacteria"/>
</dbReference>
<evidence type="ECO:0000256" key="1">
    <source>
        <dbReference type="ARBA" id="ARBA00010688"/>
    </source>
</evidence>
<dbReference type="GO" id="GO:0006974">
    <property type="term" value="P:DNA damage response"/>
    <property type="evidence" value="ECO:0007669"/>
    <property type="project" value="TreeGrafter"/>
</dbReference>
<dbReference type="CDD" id="cd01166">
    <property type="entry name" value="KdgK"/>
    <property type="match status" value="1"/>
</dbReference>
<accession>Q11AQ2</accession>
<evidence type="ECO:0000313" key="5">
    <source>
        <dbReference type="EMBL" id="ABG65523.1"/>
    </source>
</evidence>
<evidence type="ECO:0000259" key="4">
    <source>
        <dbReference type="Pfam" id="PF00294"/>
    </source>
</evidence>
<dbReference type="InterPro" id="IPR029056">
    <property type="entry name" value="Ribokinase-like"/>
</dbReference>
<comment type="similarity">
    <text evidence="1">Belongs to the carbohydrate kinase PfkB family.</text>
</comment>
<dbReference type="Pfam" id="PF00294">
    <property type="entry name" value="PfkB"/>
    <property type="match status" value="1"/>
</dbReference>